<reference evidence="2 3" key="1">
    <citation type="submission" date="2013-07" db="EMBL/GenBank/DDBJ databases">
        <title>Comparative Genomic and Metabolomic Analysis of Twelve Strains of Pseudoalteromonas luteoviolacea.</title>
        <authorList>
            <person name="Vynne N.G."/>
            <person name="Mansson M."/>
            <person name="Gram L."/>
        </authorList>
    </citation>
    <scope>NUCLEOTIDE SEQUENCE [LARGE SCALE GENOMIC DNA]</scope>
    <source>
        <strain evidence="2 3">NCIMB 1942</strain>
    </source>
</reference>
<feature type="compositionally biased region" description="Polar residues" evidence="1">
    <location>
        <begin position="1"/>
        <end position="16"/>
    </location>
</feature>
<accession>A0A167CG17</accession>
<dbReference type="AlphaFoldDB" id="A0A167CG17"/>
<evidence type="ECO:0000313" key="2">
    <source>
        <dbReference type="EMBL" id="KZN47620.1"/>
    </source>
</evidence>
<comment type="caution">
    <text evidence="2">The sequence shown here is derived from an EMBL/GenBank/DDBJ whole genome shotgun (WGS) entry which is preliminary data.</text>
</comment>
<gene>
    <name evidence="2" type="ORF">N482_09370</name>
</gene>
<dbReference type="PATRIC" id="fig|1365253.3.peg.2292"/>
<sequence>MMRINQVVQNQHTYQLDSRALKNPTESRPSTSNPASEIKFSQEGVKLAEQFQQNRRDVIYDQPDFNSRKALQAYSSVQNQLRRSEVQSLLGVDVYA</sequence>
<dbReference type="Proteomes" id="UP000076587">
    <property type="component" value="Unassembled WGS sequence"/>
</dbReference>
<dbReference type="RefSeq" id="WP_063376982.1">
    <property type="nucleotide sequence ID" value="NZ_AUXT01000153.1"/>
</dbReference>
<name>A0A167CG17_9GAMM</name>
<feature type="region of interest" description="Disordered" evidence="1">
    <location>
        <begin position="1"/>
        <end position="39"/>
    </location>
</feature>
<dbReference type="EMBL" id="AUXT01000153">
    <property type="protein sequence ID" value="KZN47620.1"/>
    <property type="molecule type" value="Genomic_DNA"/>
</dbReference>
<dbReference type="OrthoDB" id="6309773at2"/>
<feature type="compositionally biased region" description="Polar residues" evidence="1">
    <location>
        <begin position="24"/>
        <end position="35"/>
    </location>
</feature>
<protein>
    <submittedName>
        <fullName evidence="2">Uncharacterized protein</fullName>
    </submittedName>
</protein>
<proteinExistence type="predicted"/>
<evidence type="ECO:0000256" key="1">
    <source>
        <dbReference type="SAM" id="MobiDB-lite"/>
    </source>
</evidence>
<evidence type="ECO:0000313" key="3">
    <source>
        <dbReference type="Proteomes" id="UP000076587"/>
    </source>
</evidence>
<organism evidence="2 3">
    <name type="scientific">Pseudoalteromonas luteoviolacea NCIMB 1942</name>
    <dbReference type="NCBI Taxonomy" id="1365253"/>
    <lineage>
        <taxon>Bacteria</taxon>
        <taxon>Pseudomonadati</taxon>
        <taxon>Pseudomonadota</taxon>
        <taxon>Gammaproteobacteria</taxon>
        <taxon>Alteromonadales</taxon>
        <taxon>Pseudoalteromonadaceae</taxon>
        <taxon>Pseudoalteromonas</taxon>
    </lineage>
</organism>